<comment type="caution">
    <text evidence="2">The sequence shown here is derived from an EMBL/GenBank/DDBJ whole genome shotgun (WGS) entry which is preliminary data.</text>
</comment>
<dbReference type="Proteomes" id="UP000186176">
    <property type="component" value="Unassembled WGS sequence"/>
</dbReference>
<dbReference type="OrthoDB" id="342991at2759"/>
<accession>A0A1J4MJI1</accession>
<evidence type="ECO:0000313" key="2">
    <source>
        <dbReference type="EMBL" id="OII73013.1"/>
    </source>
</evidence>
<dbReference type="EMBL" id="LRBP01000017">
    <property type="protein sequence ID" value="OII73013.1"/>
    <property type="molecule type" value="Genomic_DNA"/>
</dbReference>
<dbReference type="VEuPathDB" id="CryptoDB:cubi_02244"/>
<dbReference type="RefSeq" id="XP_028874377.1">
    <property type="nucleotide sequence ID" value="XM_029019256.1"/>
</dbReference>
<reference evidence="2 3" key="1">
    <citation type="submission" date="2016-10" db="EMBL/GenBank/DDBJ databases">
        <title>Reductive evolution of mitochondrial metabolism and differential evolution of invasion-related proteins in Cryptosporidium.</title>
        <authorList>
            <person name="Liu S."/>
            <person name="Roellig D.M."/>
            <person name="Guo Y."/>
            <person name="Li N."/>
            <person name="Frace M.A."/>
            <person name="Tang K."/>
            <person name="Zhang L."/>
            <person name="Feng Y."/>
            <person name="Xiao L."/>
        </authorList>
    </citation>
    <scope>NUCLEOTIDE SEQUENCE [LARGE SCALE GENOMIC DNA]</scope>
    <source>
        <strain evidence="2">39726</strain>
    </source>
</reference>
<feature type="region of interest" description="Disordered" evidence="1">
    <location>
        <begin position="109"/>
        <end position="143"/>
    </location>
</feature>
<feature type="compositionally biased region" description="Basic and acidic residues" evidence="1">
    <location>
        <begin position="109"/>
        <end position="139"/>
    </location>
</feature>
<dbReference type="GeneID" id="39979035"/>
<protein>
    <submittedName>
        <fullName evidence="2">Uncharacterized protein</fullName>
    </submittedName>
</protein>
<keyword evidence="3" id="KW-1185">Reference proteome</keyword>
<organism evidence="2 3">
    <name type="scientific">Cryptosporidium ubiquitum</name>
    <dbReference type="NCBI Taxonomy" id="857276"/>
    <lineage>
        <taxon>Eukaryota</taxon>
        <taxon>Sar</taxon>
        <taxon>Alveolata</taxon>
        <taxon>Apicomplexa</taxon>
        <taxon>Conoidasida</taxon>
        <taxon>Coccidia</taxon>
        <taxon>Eucoccidiorida</taxon>
        <taxon>Eimeriorina</taxon>
        <taxon>Cryptosporidiidae</taxon>
        <taxon>Cryptosporidium</taxon>
    </lineage>
</organism>
<name>A0A1J4MJI1_9CRYT</name>
<evidence type="ECO:0000313" key="3">
    <source>
        <dbReference type="Proteomes" id="UP000186176"/>
    </source>
</evidence>
<evidence type="ECO:0000256" key="1">
    <source>
        <dbReference type="SAM" id="MobiDB-lite"/>
    </source>
</evidence>
<dbReference type="AlphaFoldDB" id="A0A1J4MJI1"/>
<gene>
    <name evidence="2" type="ORF">cubi_02244</name>
</gene>
<sequence length="280" mass="31911">MNKYIVFLIQTFGIFLFGLEYVSLIVSSKTEIGFIVPTPEQNYNNLMEVASGIKSVKVSQLHKRDDSPLESVVNVESQSSRIDMVSEEEKKIESPEIIQKKIDVEPVKDDQQVKSIEKSPKPRLVEKPKKEKTSEKRELSCSTPEKMGSFPFKPFAETARAVGIPAYSSYKAISDLHTSFNGVLDSTTLLELYYFDYDKLAIKRPNFDGKEDAWISKSLLSLIYKSEQEDPLSFLMLGYGITSTHWESYIPQDDLETPEIVVEDIIQEHDHSHGDIIFKN</sequence>
<proteinExistence type="predicted"/>